<name>E0NHG1_PEDAC</name>
<dbReference type="PANTHER" id="PTHR32502:SF23">
    <property type="entry name" value="TRANSPORT PROTEIN, PTS SYSTEM"/>
    <property type="match status" value="1"/>
</dbReference>
<dbReference type="GO" id="GO:0009401">
    <property type="term" value="P:phosphoenolpyruvate-dependent sugar phosphotransferase system"/>
    <property type="evidence" value="ECO:0007669"/>
    <property type="project" value="InterPro"/>
</dbReference>
<reference evidence="2" key="1">
    <citation type="submission" date="2010-07" db="EMBL/GenBank/DDBJ databases">
        <authorList>
            <person name="Muzny D."/>
            <person name="Qin X."/>
            <person name="Deng J."/>
            <person name="Jiang H."/>
            <person name="Liu Y."/>
            <person name="Qu J."/>
            <person name="Song X.-Z."/>
            <person name="Zhang L."/>
            <person name="Thornton R."/>
            <person name="Coyle M."/>
            <person name="Francisco L."/>
            <person name="Jackson L."/>
            <person name="Javaid M."/>
            <person name="Korchina V."/>
            <person name="Kovar C."/>
            <person name="Mata R."/>
            <person name="Mathew T."/>
            <person name="Ngo R."/>
            <person name="Nguyen L."/>
            <person name="Nguyen N."/>
            <person name="Okwuonu G."/>
            <person name="Ongeri F."/>
            <person name="Pham C."/>
            <person name="Simmons D."/>
            <person name="Wilczek-Boney K."/>
            <person name="Hale W."/>
            <person name="Jakkamsetti A."/>
            <person name="Pham P."/>
            <person name="Ruth R."/>
            <person name="San Lucas F."/>
            <person name="Warren J."/>
            <person name="Zhang J."/>
            <person name="Zhao Z."/>
            <person name="Zhou C."/>
            <person name="Zhu D."/>
            <person name="Lee S."/>
            <person name="Bess C."/>
            <person name="Blankenburg K."/>
            <person name="Forbes L."/>
            <person name="Fu Q."/>
            <person name="Gubbala S."/>
            <person name="Hirani K."/>
            <person name="Jayaseelan J.C."/>
            <person name="Lara F."/>
            <person name="Munidasa M."/>
            <person name="Palculict T."/>
            <person name="Patil S."/>
            <person name="Pu L.-L."/>
            <person name="Saada N."/>
            <person name="Tang L."/>
            <person name="Weissenberger G."/>
            <person name="Zhu Y."/>
            <person name="Hemphill L."/>
            <person name="Shang Y."/>
            <person name="Youmans B."/>
            <person name="Ayvaz T."/>
            <person name="Ross M."/>
            <person name="Santibanez J."/>
            <person name="Aqrawi P."/>
            <person name="Gross S."/>
            <person name="Joshi V."/>
            <person name="Fowler G."/>
            <person name="Nazareth L."/>
            <person name="Reid J."/>
            <person name="Worley K."/>
            <person name="Petrosino J."/>
            <person name="Highlander S."/>
            <person name="Gibbs R."/>
        </authorList>
    </citation>
    <scope>NUCLEOTIDE SEQUENCE [LARGE SCALE GENOMIC DNA]</scope>
    <source>
        <strain evidence="2">DSM 20284</strain>
    </source>
</reference>
<dbReference type="EMBL" id="AEEG01000007">
    <property type="protein sequence ID" value="EFL95172.1"/>
    <property type="molecule type" value="Genomic_DNA"/>
</dbReference>
<dbReference type="Proteomes" id="UP000004470">
    <property type="component" value="Unassembled WGS sequence"/>
</dbReference>
<protein>
    <submittedName>
        <fullName evidence="2">PTS system mannose/fructose/sorbose family IID component</fullName>
    </submittedName>
</protein>
<dbReference type="InterPro" id="IPR050303">
    <property type="entry name" value="GatZ_KbaZ_carbometab"/>
</dbReference>
<dbReference type="InterPro" id="IPR004704">
    <property type="entry name" value="PTS_IID_man"/>
</dbReference>
<evidence type="ECO:0000313" key="3">
    <source>
        <dbReference type="Proteomes" id="UP000004470"/>
    </source>
</evidence>
<feature type="transmembrane region" description="Helical" evidence="1">
    <location>
        <begin position="258"/>
        <end position="277"/>
    </location>
</feature>
<feature type="transmembrane region" description="Helical" evidence="1">
    <location>
        <begin position="193"/>
        <end position="214"/>
    </location>
</feature>
<dbReference type="PROSITE" id="PS51108">
    <property type="entry name" value="PTS_EIID"/>
    <property type="match status" value="1"/>
</dbReference>
<accession>E0NHG1</accession>
<keyword evidence="1" id="KW-0472">Membrane</keyword>
<dbReference type="Pfam" id="PF03613">
    <property type="entry name" value="EIID-AGA"/>
    <property type="match status" value="1"/>
</dbReference>
<feature type="transmembrane region" description="Helical" evidence="1">
    <location>
        <begin position="148"/>
        <end position="172"/>
    </location>
</feature>
<dbReference type="GO" id="GO:0005886">
    <property type="term" value="C:plasma membrane"/>
    <property type="evidence" value="ECO:0007669"/>
    <property type="project" value="TreeGrafter"/>
</dbReference>
<comment type="caution">
    <text evidence="2">The sequence shown here is derived from an EMBL/GenBank/DDBJ whole genome shotgun (WGS) entry which is preliminary data.</text>
</comment>
<keyword evidence="1" id="KW-1133">Transmembrane helix</keyword>
<gene>
    <name evidence="2" type="ORF">HMPREF0623_1484</name>
</gene>
<proteinExistence type="predicted"/>
<dbReference type="eggNOG" id="COG3716">
    <property type="taxonomic scope" value="Bacteria"/>
</dbReference>
<evidence type="ECO:0000256" key="1">
    <source>
        <dbReference type="SAM" id="Phobius"/>
    </source>
</evidence>
<organism evidence="2 3">
    <name type="scientific">Pediococcus acidilactici DSM 20284</name>
    <dbReference type="NCBI Taxonomy" id="862514"/>
    <lineage>
        <taxon>Bacteria</taxon>
        <taxon>Bacillati</taxon>
        <taxon>Bacillota</taxon>
        <taxon>Bacilli</taxon>
        <taxon>Lactobacillales</taxon>
        <taxon>Lactobacillaceae</taxon>
        <taxon>Pediococcus</taxon>
        <taxon>Pediococcus acidilactici group</taxon>
    </lineage>
</organism>
<dbReference type="PANTHER" id="PTHR32502">
    <property type="entry name" value="N-ACETYLGALACTOSAMINE PERMEASE II COMPONENT-RELATED"/>
    <property type="match status" value="1"/>
</dbReference>
<keyword evidence="1" id="KW-0812">Transmembrane</keyword>
<dbReference type="HOGENOM" id="CLU_060742_0_0_9"/>
<sequence length="278" mass="30838">MMAENTQIDSKKLRKKYWSFFWRSYAIQASWNYEGQMNLGFLYGIAPTIDSLYSSKNEEDLQRKKAAYKRHLAFYNCTPQTSAFVLGLASSMEEEYAREPTSFNPDSINAVKASLMGPLSGVGDSFFQGTIKVLAFGLGVNFARQGSILGPILAILISFVPAALVTYYGGKLGYTAGNSFLKKLTSQGIMDRAMYLVTIVGLMVIGSMIASMIGITTPIHMGKTFNLQKTLDTIFPQMIPLLVTFFMYWLLHKKVKTGWILTICILSGLLFSVLGILA</sequence>
<feature type="transmembrane region" description="Helical" evidence="1">
    <location>
        <begin position="234"/>
        <end position="251"/>
    </location>
</feature>
<keyword evidence="3" id="KW-1185">Reference proteome</keyword>
<dbReference type="AlphaFoldDB" id="E0NHG1"/>
<evidence type="ECO:0000313" key="2">
    <source>
        <dbReference type="EMBL" id="EFL95172.1"/>
    </source>
</evidence>